<dbReference type="RefSeq" id="WP_419151913.1">
    <property type="nucleotide sequence ID" value="NZ_JAUSTR010000004.1"/>
</dbReference>
<dbReference type="SUPFAM" id="SSF51735">
    <property type="entry name" value="NAD(P)-binding Rossmann-fold domains"/>
    <property type="match status" value="1"/>
</dbReference>
<dbReference type="InterPro" id="IPR036291">
    <property type="entry name" value="NAD(P)-bd_dom_sf"/>
</dbReference>
<accession>A0ABT9VNE9</accession>
<dbReference type="Pfam" id="PF03446">
    <property type="entry name" value="NAD_binding_2"/>
    <property type="match status" value="1"/>
</dbReference>
<evidence type="ECO:0000313" key="3">
    <source>
        <dbReference type="Proteomes" id="UP001225646"/>
    </source>
</evidence>
<name>A0ABT9VNE9_9BACI</name>
<evidence type="ECO:0000259" key="1">
    <source>
        <dbReference type="Pfam" id="PF03446"/>
    </source>
</evidence>
<dbReference type="EMBL" id="JAUSTR010000004">
    <property type="protein sequence ID" value="MDQ0162502.1"/>
    <property type="molecule type" value="Genomic_DNA"/>
</dbReference>
<sequence>MNQSQILQEVQHVINKGEKTIATIGMTSRRSNDFAILPRRSAFGFEAINFLVSNEHAAKECLKLLDNKVKYIFIDVEAKKNVDLMKIAQQMIKTSKLVPYKPNDATLEACDLFILNYFHHFLHDRHLLIYGVGNIGTKLALRLAERGAKVYLYSRNVQKVESISAALNSILPKYTGSKITPLQKISFSNYFDGIISFISAEEIIDEKMIPSLKNKAFVLDGGINNFSKDFYKKRTEKCLNCYRLDVRLGFAYTLLPLFDNVNVFLKEIQGREVIDGVVIVSGGVIGEDGDIVVDKVVNPTQIVGVANGLGGLKHASDYTKEDQKNILKVQQALSKF</sequence>
<dbReference type="Gene3D" id="3.40.50.720">
    <property type="entry name" value="NAD(P)-binding Rossmann-like Domain"/>
    <property type="match status" value="1"/>
</dbReference>
<comment type="caution">
    <text evidence="2">The sequence shown here is derived from an EMBL/GenBank/DDBJ whole genome shotgun (WGS) entry which is preliminary data.</text>
</comment>
<proteinExistence type="predicted"/>
<organism evidence="2 3">
    <name type="scientific">Aeribacillus alveayuensis</name>
    <dbReference type="NCBI Taxonomy" id="279215"/>
    <lineage>
        <taxon>Bacteria</taxon>
        <taxon>Bacillati</taxon>
        <taxon>Bacillota</taxon>
        <taxon>Bacilli</taxon>
        <taxon>Bacillales</taxon>
        <taxon>Bacillaceae</taxon>
        <taxon>Aeribacillus</taxon>
    </lineage>
</organism>
<gene>
    <name evidence="2" type="ORF">J2S06_001579</name>
</gene>
<feature type="domain" description="6-phosphogluconate dehydrogenase NADP-binding" evidence="1">
    <location>
        <begin position="130"/>
        <end position="222"/>
    </location>
</feature>
<dbReference type="Proteomes" id="UP001225646">
    <property type="component" value="Unassembled WGS sequence"/>
</dbReference>
<evidence type="ECO:0000313" key="2">
    <source>
        <dbReference type="EMBL" id="MDQ0162502.1"/>
    </source>
</evidence>
<protein>
    <recommendedName>
        <fullName evidence="1">6-phosphogluconate dehydrogenase NADP-binding domain-containing protein</fullName>
    </recommendedName>
</protein>
<keyword evidence="3" id="KW-1185">Reference proteome</keyword>
<dbReference type="InterPro" id="IPR006115">
    <property type="entry name" value="6PGDH_NADP-bd"/>
</dbReference>
<reference evidence="2 3" key="1">
    <citation type="submission" date="2023-07" db="EMBL/GenBank/DDBJ databases">
        <title>Genomic Encyclopedia of Type Strains, Phase IV (KMG-IV): sequencing the most valuable type-strain genomes for metagenomic binning, comparative biology and taxonomic classification.</title>
        <authorList>
            <person name="Goeker M."/>
        </authorList>
    </citation>
    <scope>NUCLEOTIDE SEQUENCE [LARGE SCALE GENOMIC DNA]</scope>
    <source>
        <strain evidence="2 3">DSM 19092</strain>
    </source>
</reference>